<evidence type="ECO:0000256" key="11">
    <source>
        <dbReference type="ARBA" id="ARBA00084090"/>
    </source>
</evidence>
<dbReference type="EMBL" id="ABXW01000052">
    <property type="protein sequence ID" value="EEB45358.1"/>
    <property type="molecule type" value="Genomic_DNA"/>
</dbReference>
<keyword evidence="7 12" id="KW-1133">Transmembrane helix</keyword>
<evidence type="ECO:0000256" key="2">
    <source>
        <dbReference type="ARBA" id="ARBA00008974"/>
    </source>
</evidence>
<dbReference type="NCBIfam" id="NF008241">
    <property type="entry name" value="PRK11017.1"/>
    <property type="match status" value="1"/>
</dbReference>
<evidence type="ECO:0000256" key="6">
    <source>
        <dbReference type="ARBA" id="ARBA00022692"/>
    </source>
</evidence>
<name>B6XHG5_9GAMM</name>
<dbReference type="FunFam" id="1.10.4160.10:FF:000003">
    <property type="entry name" value="Cytosine permease"/>
    <property type="match status" value="1"/>
</dbReference>
<feature type="transmembrane region" description="Helical" evidence="12">
    <location>
        <begin position="31"/>
        <end position="50"/>
    </location>
</feature>
<proteinExistence type="inferred from homology"/>
<keyword evidence="11" id="KW-0205">Cytosine metabolism</keyword>
<keyword evidence="6 12" id="KW-0812">Transmembrane</keyword>
<dbReference type="eggNOG" id="COG1457">
    <property type="taxonomic scope" value="Bacteria"/>
</dbReference>
<reference evidence="13 14" key="1">
    <citation type="submission" date="2008-10" db="EMBL/GenBank/DDBJ databases">
        <title>Draft genome sequence of Providencia alcalifaciens (DSM 30120).</title>
        <authorList>
            <person name="Sudarsanam P."/>
            <person name="Ley R."/>
            <person name="Guruge J."/>
            <person name="Turnbaugh P.J."/>
            <person name="Mahowald M."/>
            <person name="Liep D."/>
            <person name="Gordon J."/>
        </authorList>
    </citation>
    <scope>NUCLEOTIDE SEQUENCE [LARGE SCALE GENOMIC DNA]</scope>
    <source>
        <strain evidence="13 14">DSM 30120</strain>
    </source>
</reference>
<dbReference type="AlphaFoldDB" id="B6XHG5"/>
<feature type="transmembrane region" description="Helical" evidence="12">
    <location>
        <begin position="334"/>
        <end position="356"/>
    </location>
</feature>
<evidence type="ECO:0000256" key="5">
    <source>
        <dbReference type="ARBA" id="ARBA00022519"/>
    </source>
</evidence>
<keyword evidence="8 12" id="KW-0472">Membrane</keyword>
<comment type="subcellular location">
    <subcellularLocation>
        <location evidence="1">Cell inner membrane</location>
        <topology evidence="1">Multi-pass membrane protein</topology>
    </subcellularLocation>
</comment>
<dbReference type="PANTHER" id="PTHR30569">
    <property type="entry name" value="CYTOSINE TRANSPORTER CODB"/>
    <property type="match status" value="1"/>
</dbReference>
<feature type="transmembrane region" description="Helical" evidence="12">
    <location>
        <begin position="62"/>
        <end position="84"/>
    </location>
</feature>
<evidence type="ECO:0000256" key="12">
    <source>
        <dbReference type="SAM" id="Phobius"/>
    </source>
</evidence>
<evidence type="ECO:0000256" key="8">
    <source>
        <dbReference type="ARBA" id="ARBA00023136"/>
    </source>
</evidence>
<feature type="transmembrane region" description="Helical" evidence="12">
    <location>
        <begin position="395"/>
        <end position="412"/>
    </location>
</feature>
<gene>
    <name evidence="13" type="primary">codB</name>
    <name evidence="13" type="ORF">PROVALCAL_02803</name>
</gene>
<dbReference type="CDD" id="cd11484">
    <property type="entry name" value="SLC-NCS1sbd_CobB-like"/>
    <property type="match status" value="1"/>
</dbReference>
<organism evidence="13 14">
    <name type="scientific">Providencia alcalifaciens DSM 30120</name>
    <dbReference type="NCBI Taxonomy" id="520999"/>
    <lineage>
        <taxon>Bacteria</taxon>
        <taxon>Pseudomonadati</taxon>
        <taxon>Pseudomonadota</taxon>
        <taxon>Gammaproteobacteria</taxon>
        <taxon>Enterobacterales</taxon>
        <taxon>Morganellaceae</taxon>
        <taxon>Providencia</taxon>
    </lineage>
</organism>
<evidence type="ECO:0000313" key="13">
    <source>
        <dbReference type="EMBL" id="EEB45358.1"/>
    </source>
</evidence>
<dbReference type="Gene3D" id="1.10.4160.10">
    <property type="entry name" value="Hydantoin permease"/>
    <property type="match status" value="1"/>
</dbReference>
<feature type="transmembrane region" description="Helical" evidence="12">
    <location>
        <begin position="203"/>
        <end position="221"/>
    </location>
</feature>
<sequence length="425" mass="44566">MAREKQQEVIVSGDKNYSHEPVPISARKGGLALTFVMLGLTFFSASMWTGGALGTGLSFNDFFLAVLIGNLILGVYTAFLGFIGSKTGLTTHLLARYSFGIRGSWLPSFLLGGTQVGWFGVGVAMFAIPVGKATGWDINLLIGISGILMTITVFFGISALTVLSIVAVPAIAILGSYSVYLAVTDAGGLSALQTIKPAQPIDFNLALAMVVGSFVSAGTLTADFVRFGRKPKIAVLVAIVAFFLGNSLMFIFGAAGAASLGMADISDVMIAQGLLIPAIIVLGLNIWTTNDNALYASGLGFANITGLSSKTLSIINGLVGTLCALWLYNNFVSWLTFLSAAIPPIGGIIIADYLMYRHRYATFDMSKMRDVNISALIAVAAGVAAGHWLPGIVPVNAVLGGAICYAILNPLLNRVRATNSEMTRA</sequence>
<feature type="transmembrane region" description="Helical" evidence="12">
    <location>
        <begin position="269"/>
        <end position="287"/>
    </location>
</feature>
<evidence type="ECO:0000313" key="14">
    <source>
        <dbReference type="Proteomes" id="UP000003729"/>
    </source>
</evidence>
<evidence type="ECO:0000256" key="3">
    <source>
        <dbReference type="ARBA" id="ARBA00022448"/>
    </source>
</evidence>
<dbReference type="InterPro" id="IPR001248">
    <property type="entry name" value="Pur-cyt_permease"/>
</dbReference>
<keyword evidence="3" id="KW-0813">Transport</keyword>
<keyword evidence="5" id="KW-0997">Cell inner membrane</keyword>
<evidence type="ECO:0000256" key="9">
    <source>
        <dbReference type="ARBA" id="ARBA00057876"/>
    </source>
</evidence>
<feature type="transmembrane region" description="Helical" evidence="12">
    <location>
        <begin position="368"/>
        <end position="389"/>
    </location>
</feature>
<dbReference type="PANTHER" id="PTHR30569:SF0">
    <property type="entry name" value="CYTOSINE PERMEASE"/>
    <property type="match status" value="1"/>
</dbReference>
<keyword evidence="4" id="KW-1003">Cell membrane</keyword>
<dbReference type="Proteomes" id="UP000003729">
    <property type="component" value="Unassembled WGS sequence"/>
</dbReference>
<dbReference type="GO" id="GO:0015209">
    <property type="term" value="F:cytosine transmembrane transporter activity"/>
    <property type="evidence" value="ECO:0007669"/>
    <property type="project" value="InterPro"/>
</dbReference>
<evidence type="ECO:0000256" key="1">
    <source>
        <dbReference type="ARBA" id="ARBA00004429"/>
    </source>
</evidence>
<comment type="similarity">
    <text evidence="2">Belongs to the purine-cytosine permease (2.A.39) family.</text>
</comment>
<feature type="transmembrane region" description="Helical" evidence="12">
    <location>
        <begin position="162"/>
        <end position="183"/>
    </location>
</feature>
<dbReference type="InterPro" id="IPR030191">
    <property type="entry name" value="CodB"/>
</dbReference>
<comment type="function">
    <text evidence="9">Required for cytosine transport into the cell.</text>
</comment>
<protein>
    <recommendedName>
        <fullName evidence="10">Cytosine permease</fullName>
    </recommendedName>
</protein>
<feature type="transmembrane region" description="Helical" evidence="12">
    <location>
        <begin position="140"/>
        <end position="157"/>
    </location>
</feature>
<evidence type="ECO:0000256" key="10">
    <source>
        <dbReference type="ARBA" id="ARBA00068467"/>
    </source>
</evidence>
<evidence type="ECO:0000256" key="7">
    <source>
        <dbReference type="ARBA" id="ARBA00022989"/>
    </source>
</evidence>
<feature type="transmembrane region" description="Helical" evidence="12">
    <location>
        <begin position="105"/>
        <end position="128"/>
    </location>
</feature>
<accession>B6XHG5</accession>
<dbReference type="GO" id="GO:0019858">
    <property type="term" value="P:cytosine metabolic process"/>
    <property type="evidence" value="ECO:0007669"/>
    <property type="project" value="UniProtKB-KW"/>
</dbReference>
<dbReference type="GO" id="GO:0005886">
    <property type="term" value="C:plasma membrane"/>
    <property type="evidence" value="ECO:0007669"/>
    <property type="project" value="UniProtKB-SubCell"/>
</dbReference>
<evidence type="ECO:0000256" key="4">
    <source>
        <dbReference type="ARBA" id="ARBA00022475"/>
    </source>
</evidence>
<feature type="transmembrane region" description="Helical" evidence="12">
    <location>
        <begin position="233"/>
        <end position="257"/>
    </location>
</feature>
<reference evidence="13 14" key="2">
    <citation type="submission" date="2008-10" db="EMBL/GenBank/DDBJ databases">
        <authorList>
            <person name="Fulton L."/>
            <person name="Clifton S."/>
            <person name="Fulton B."/>
            <person name="Xu J."/>
            <person name="Minx P."/>
            <person name="Pepin K.H."/>
            <person name="Johnson M."/>
            <person name="Bhonagiri V."/>
            <person name="Nash W.E."/>
            <person name="Mardis E.R."/>
            <person name="Wilson R.K."/>
        </authorList>
    </citation>
    <scope>NUCLEOTIDE SEQUENCE [LARGE SCALE GENOMIC DNA]</scope>
    <source>
        <strain evidence="13 14">DSM 30120</strain>
    </source>
</reference>
<dbReference type="Pfam" id="PF02133">
    <property type="entry name" value="Transp_cyt_pur"/>
    <property type="match status" value="1"/>
</dbReference>
<comment type="caution">
    <text evidence="13">The sequence shown here is derived from an EMBL/GenBank/DDBJ whole genome shotgun (WGS) entry which is preliminary data.</text>
</comment>